<dbReference type="Gene3D" id="2.40.100.10">
    <property type="entry name" value="Cyclophilin-like"/>
    <property type="match status" value="1"/>
</dbReference>
<dbReference type="GO" id="GO:0003755">
    <property type="term" value="F:peptidyl-prolyl cis-trans isomerase activity"/>
    <property type="evidence" value="ECO:0007669"/>
    <property type="project" value="InterPro"/>
</dbReference>
<organism evidence="2 3">
    <name type="scientific">Hypsibius exemplaris</name>
    <name type="common">Freshwater tardigrade</name>
    <dbReference type="NCBI Taxonomy" id="2072580"/>
    <lineage>
        <taxon>Eukaryota</taxon>
        <taxon>Metazoa</taxon>
        <taxon>Ecdysozoa</taxon>
        <taxon>Tardigrada</taxon>
        <taxon>Eutardigrada</taxon>
        <taxon>Parachela</taxon>
        <taxon>Hypsibioidea</taxon>
        <taxon>Hypsibiidae</taxon>
        <taxon>Hypsibius</taxon>
    </lineage>
</organism>
<accession>A0A1W0WS56</accession>
<dbReference type="OrthoDB" id="45365at2759"/>
<dbReference type="InterPro" id="IPR002130">
    <property type="entry name" value="Cyclophilin-type_PPIase_dom"/>
</dbReference>
<dbReference type="GO" id="GO:0000932">
    <property type="term" value="C:P-body"/>
    <property type="evidence" value="ECO:0007669"/>
    <property type="project" value="TreeGrafter"/>
</dbReference>
<feature type="domain" description="BACK" evidence="1">
    <location>
        <begin position="74"/>
        <end position="210"/>
    </location>
</feature>
<reference evidence="3" key="1">
    <citation type="submission" date="2017-01" db="EMBL/GenBank/DDBJ databases">
        <title>Comparative genomics of anhydrobiosis in the tardigrade Hypsibius dujardini.</title>
        <authorList>
            <person name="Yoshida Y."/>
            <person name="Koutsovoulos G."/>
            <person name="Laetsch D."/>
            <person name="Stevens L."/>
            <person name="Kumar S."/>
            <person name="Horikawa D."/>
            <person name="Ishino K."/>
            <person name="Komine S."/>
            <person name="Tomita M."/>
            <person name="Blaxter M."/>
            <person name="Arakawa K."/>
        </authorList>
    </citation>
    <scope>NUCLEOTIDE SEQUENCE [LARGE SCALE GENOMIC DNA]</scope>
    <source>
        <strain evidence="3">Z151</strain>
    </source>
</reference>
<dbReference type="InterPro" id="IPR011705">
    <property type="entry name" value="BACK"/>
</dbReference>
<dbReference type="PANTHER" id="PTHR45774">
    <property type="entry name" value="BTB/POZ DOMAIN-CONTAINING"/>
    <property type="match status" value="1"/>
</dbReference>
<sequence>MPEAAQIMVKLADVGKTWQNAKQIKERTRYLLEHLDIIPTDVTFRVGSEDNIRDIKAHKYLYCEESLGLTLENAMDTLYCAKKYAVRRLLKQCRHFLQENLTPEEAFTIHAKAVIWDEPKTAELAMCTLSSQTGKFFSSPSFMELPEKLLKKFLDSDELSVSENEIYQAVRKWVVKHTENNPDYGNEFKRVFSRLIYGIRLPVMKPTEIANGPAEDGILTPAELIDLYTYKFAENKPAIPFPAEERTARPEPIYVSMDLIAHFGEESEELKGGTEFDEYIFGRIRLEVRCDVAPLASKCFIFLCTDDRKFTLRYGDVEFDRRGADDDPMPEDCPKTFPLENRLLANLPGMVSFVICEEDAAPRVCELQICHDDKTANKETYGMVFAKVVSGMETLKAVDSFRDPVWNRECGHPFTESMPAVFFYFGNVSVEAESEYEQEEEL</sequence>
<dbReference type="GO" id="GO:0022008">
    <property type="term" value="P:neurogenesis"/>
    <property type="evidence" value="ECO:0007669"/>
    <property type="project" value="TreeGrafter"/>
</dbReference>
<evidence type="ECO:0000313" key="3">
    <source>
        <dbReference type="Proteomes" id="UP000192578"/>
    </source>
</evidence>
<evidence type="ECO:0000313" key="2">
    <source>
        <dbReference type="EMBL" id="OQV18031.1"/>
    </source>
</evidence>
<comment type="caution">
    <text evidence="2">The sequence shown here is derived from an EMBL/GenBank/DDBJ whole genome shotgun (WGS) entry which is preliminary data.</text>
</comment>
<keyword evidence="3" id="KW-1185">Reference proteome</keyword>
<protein>
    <submittedName>
        <fullName evidence="2">BTB/POZ domain-containing protein 1</fullName>
    </submittedName>
</protein>
<dbReference type="SUPFAM" id="SSF50891">
    <property type="entry name" value="Cyclophilin-like"/>
    <property type="match status" value="1"/>
</dbReference>
<dbReference type="GO" id="GO:0005829">
    <property type="term" value="C:cytosol"/>
    <property type="evidence" value="ECO:0007669"/>
    <property type="project" value="TreeGrafter"/>
</dbReference>
<gene>
    <name evidence="2" type="ORF">BV898_07973</name>
</gene>
<dbReference type="AlphaFoldDB" id="A0A1W0WS56"/>
<dbReference type="Proteomes" id="UP000192578">
    <property type="component" value="Unassembled WGS sequence"/>
</dbReference>
<dbReference type="Pfam" id="PF07707">
    <property type="entry name" value="BACK"/>
    <property type="match status" value="1"/>
</dbReference>
<dbReference type="Gene3D" id="3.30.710.10">
    <property type="entry name" value="Potassium Channel Kv1.1, Chain A"/>
    <property type="match status" value="1"/>
</dbReference>
<dbReference type="PANTHER" id="PTHR45774:SF3">
    <property type="entry name" value="BTB (POZ) DOMAIN-CONTAINING 2B-RELATED"/>
    <property type="match status" value="1"/>
</dbReference>
<dbReference type="Gene3D" id="1.25.40.420">
    <property type="match status" value="1"/>
</dbReference>
<dbReference type="InterPro" id="IPR011333">
    <property type="entry name" value="SKP1/BTB/POZ_sf"/>
</dbReference>
<dbReference type="SMART" id="SM00875">
    <property type="entry name" value="BACK"/>
    <property type="match status" value="1"/>
</dbReference>
<proteinExistence type="predicted"/>
<name>A0A1W0WS56_HYPEX</name>
<dbReference type="Pfam" id="PF00160">
    <property type="entry name" value="Pro_isomerase"/>
    <property type="match status" value="1"/>
</dbReference>
<dbReference type="EMBL" id="MTYJ01000054">
    <property type="protein sequence ID" value="OQV18031.1"/>
    <property type="molecule type" value="Genomic_DNA"/>
</dbReference>
<evidence type="ECO:0000259" key="1">
    <source>
        <dbReference type="SMART" id="SM00875"/>
    </source>
</evidence>
<dbReference type="InterPro" id="IPR029000">
    <property type="entry name" value="Cyclophilin-like_dom_sf"/>
</dbReference>